<dbReference type="Proteomes" id="UP000606499">
    <property type="component" value="Unassembled WGS sequence"/>
</dbReference>
<dbReference type="RefSeq" id="WP_054326097.1">
    <property type="nucleotide sequence ID" value="NZ_JACOPL010000004.1"/>
</dbReference>
<reference evidence="2" key="1">
    <citation type="submission" date="2020-08" db="EMBL/GenBank/DDBJ databases">
        <title>Genome public.</title>
        <authorList>
            <person name="Liu C."/>
            <person name="Sun Q."/>
        </authorList>
    </citation>
    <scope>NUCLEOTIDE SEQUENCE</scope>
    <source>
        <strain evidence="2">NSJ-28</strain>
    </source>
</reference>
<evidence type="ECO:0000313" key="3">
    <source>
        <dbReference type="Proteomes" id="UP000606499"/>
    </source>
</evidence>
<feature type="coiled-coil region" evidence="1">
    <location>
        <begin position="11"/>
        <end position="45"/>
    </location>
</feature>
<sequence>MTPYDETLRTLRQQADRLNRLRGMLDELYRERQRLEERERSLAVVRAAEQKDVDRLQGRSLTACFYALLGRREERLDKEQQEAWTAAVRHDAVRRELEAVRQDIASYEREAAALDGCEQRWTQVMDDKRDFLRQSGSVHAERILQLEQQLATQQTLETEIGQALDAGRAARNTAGSILSSLDSAEGWGTFDLFSGGLITDLVKHGHLDDAQDKVETLQTQLRRFKTELTDVSIQADVQAQVDGFLRFADYFFDGLFADWMVLDHIHGAQSQIAETCGQIDDVLSRLRAMQEGCRAAEQRAREALDHLVAGA</sequence>
<accession>A0A923LW60</accession>
<organism evidence="2 3">
    <name type="scientific">Agathobaculum faecis</name>
    <dbReference type="NCBI Taxonomy" id="2763013"/>
    <lineage>
        <taxon>Bacteria</taxon>
        <taxon>Bacillati</taxon>
        <taxon>Bacillota</taxon>
        <taxon>Clostridia</taxon>
        <taxon>Eubacteriales</taxon>
        <taxon>Butyricicoccaceae</taxon>
        <taxon>Agathobaculum</taxon>
    </lineage>
</organism>
<evidence type="ECO:0000256" key="1">
    <source>
        <dbReference type="SAM" id="Coils"/>
    </source>
</evidence>
<keyword evidence="1" id="KW-0175">Coiled coil</keyword>
<name>A0A923LW60_9FIRM</name>
<dbReference type="EMBL" id="JACOPL010000004">
    <property type="protein sequence ID" value="MBC5725032.1"/>
    <property type="molecule type" value="Genomic_DNA"/>
</dbReference>
<comment type="caution">
    <text evidence="2">The sequence shown here is derived from an EMBL/GenBank/DDBJ whole genome shotgun (WGS) entry which is preliminary data.</text>
</comment>
<gene>
    <name evidence="2" type="ORF">H8S45_06120</name>
</gene>
<protein>
    <submittedName>
        <fullName evidence="2">Uncharacterized protein</fullName>
    </submittedName>
</protein>
<dbReference type="AlphaFoldDB" id="A0A923LW60"/>
<proteinExistence type="predicted"/>
<evidence type="ECO:0000313" key="2">
    <source>
        <dbReference type="EMBL" id="MBC5725032.1"/>
    </source>
</evidence>
<feature type="coiled-coil region" evidence="1">
    <location>
        <begin position="207"/>
        <end position="234"/>
    </location>
</feature>
<keyword evidence="3" id="KW-1185">Reference proteome</keyword>